<feature type="transmembrane region" description="Helical" evidence="1">
    <location>
        <begin position="12"/>
        <end position="32"/>
    </location>
</feature>
<keyword evidence="1" id="KW-0812">Transmembrane</keyword>
<dbReference type="EMBL" id="CM031829">
    <property type="protein sequence ID" value="KAG6711488.1"/>
    <property type="molecule type" value="Genomic_DNA"/>
</dbReference>
<comment type="caution">
    <text evidence="2">The sequence shown here is derived from an EMBL/GenBank/DDBJ whole genome shotgun (WGS) entry which is preliminary data.</text>
</comment>
<reference evidence="2" key="1">
    <citation type="submission" date="2021-01" db="EMBL/GenBank/DDBJ databases">
        <authorList>
            <person name="Lovell J.T."/>
            <person name="Bentley N."/>
            <person name="Bhattarai G."/>
            <person name="Jenkins J.W."/>
            <person name="Sreedasyam A."/>
            <person name="Alarcon Y."/>
            <person name="Bock C."/>
            <person name="Boston L."/>
            <person name="Carlson J."/>
            <person name="Cervantes K."/>
            <person name="Clermont K."/>
            <person name="Krom N."/>
            <person name="Kubenka K."/>
            <person name="Mamidi S."/>
            <person name="Mattison C."/>
            <person name="Monteros M."/>
            <person name="Pisani C."/>
            <person name="Plott C."/>
            <person name="Rajasekar S."/>
            <person name="Rhein H.S."/>
            <person name="Rohla C."/>
            <person name="Song M."/>
            <person name="Hilaire R.S."/>
            <person name="Shu S."/>
            <person name="Wells L."/>
            <person name="Wang X."/>
            <person name="Webber J."/>
            <person name="Heerema R.J."/>
            <person name="Klein P."/>
            <person name="Conner P."/>
            <person name="Grauke L."/>
            <person name="Grimwood J."/>
            <person name="Schmutz J."/>
            <person name="Randall J.J."/>
        </authorList>
    </citation>
    <scope>NUCLEOTIDE SEQUENCE</scope>
    <source>
        <tissue evidence="2">Leaf</tissue>
    </source>
</reference>
<dbReference type="OrthoDB" id="1741118at2759"/>
<proteinExistence type="predicted"/>
<accession>A0A922JKY1</accession>
<organism evidence="2 3">
    <name type="scientific">Carya illinoinensis</name>
    <name type="common">Pecan</name>
    <dbReference type="NCBI Taxonomy" id="32201"/>
    <lineage>
        <taxon>Eukaryota</taxon>
        <taxon>Viridiplantae</taxon>
        <taxon>Streptophyta</taxon>
        <taxon>Embryophyta</taxon>
        <taxon>Tracheophyta</taxon>
        <taxon>Spermatophyta</taxon>
        <taxon>Magnoliopsida</taxon>
        <taxon>eudicotyledons</taxon>
        <taxon>Gunneridae</taxon>
        <taxon>Pentapetalae</taxon>
        <taxon>rosids</taxon>
        <taxon>fabids</taxon>
        <taxon>Fagales</taxon>
        <taxon>Juglandaceae</taxon>
        <taxon>Carya</taxon>
    </lineage>
</organism>
<keyword evidence="1" id="KW-0472">Membrane</keyword>
<evidence type="ECO:0000313" key="3">
    <source>
        <dbReference type="Proteomes" id="UP000811246"/>
    </source>
</evidence>
<dbReference type="PANTHER" id="PTHR37705">
    <property type="entry name" value="BNAA08G11710D PROTEIN"/>
    <property type="match status" value="1"/>
</dbReference>
<dbReference type="PANTHER" id="PTHR37705:SF1">
    <property type="entry name" value="TRANSMEMBRANE PROTEIN"/>
    <property type="match status" value="1"/>
</dbReference>
<protein>
    <submittedName>
        <fullName evidence="2">Uncharacterized protein</fullName>
    </submittedName>
</protein>
<dbReference type="Proteomes" id="UP000811246">
    <property type="component" value="Chromosome 5"/>
</dbReference>
<keyword evidence="1" id="KW-1133">Transmembrane helix</keyword>
<gene>
    <name evidence="2" type="ORF">I3842_05G056700</name>
</gene>
<sequence>MVIQRLEMCMELIRMAIEFVMVVAEAVGIVIGHQNGTGLPPRPSPTSYPVYGNLIPFLGLLP</sequence>
<name>A0A922JKY1_CARIL</name>
<evidence type="ECO:0000313" key="2">
    <source>
        <dbReference type="EMBL" id="KAG6711488.1"/>
    </source>
</evidence>
<evidence type="ECO:0000256" key="1">
    <source>
        <dbReference type="SAM" id="Phobius"/>
    </source>
</evidence>
<dbReference type="AlphaFoldDB" id="A0A922JKY1"/>